<name>A0ABQ1SFI4_9FLAO</name>
<dbReference type="Proteomes" id="UP000599179">
    <property type="component" value="Unassembled WGS sequence"/>
</dbReference>
<proteinExistence type="predicted"/>
<reference evidence="2" key="1">
    <citation type="journal article" date="2019" name="Int. J. Syst. Evol. Microbiol.">
        <title>The Global Catalogue of Microorganisms (GCM) 10K type strain sequencing project: providing services to taxonomists for standard genome sequencing and annotation.</title>
        <authorList>
            <consortium name="The Broad Institute Genomics Platform"/>
            <consortium name="The Broad Institute Genome Sequencing Center for Infectious Disease"/>
            <person name="Wu L."/>
            <person name="Ma J."/>
        </authorList>
    </citation>
    <scope>NUCLEOTIDE SEQUENCE [LARGE SCALE GENOMIC DNA]</scope>
    <source>
        <strain evidence="2">CGMCC 1.12931</strain>
    </source>
</reference>
<evidence type="ECO:0000313" key="2">
    <source>
        <dbReference type="Proteomes" id="UP000599179"/>
    </source>
</evidence>
<accession>A0ABQ1SFI4</accession>
<organism evidence="1 2">
    <name type="scientific">Psychroflexus planctonicus</name>
    <dbReference type="NCBI Taxonomy" id="1526575"/>
    <lineage>
        <taxon>Bacteria</taxon>
        <taxon>Pseudomonadati</taxon>
        <taxon>Bacteroidota</taxon>
        <taxon>Flavobacteriia</taxon>
        <taxon>Flavobacteriales</taxon>
        <taxon>Flavobacteriaceae</taxon>
        <taxon>Psychroflexus</taxon>
    </lineage>
</organism>
<evidence type="ECO:0000313" key="1">
    <source>
        <dbReference type="EMBL" id="GGE26747.1"/>
    </source>
</evidence>
<protein>
    <submittedName>
        <fullName evidence="1">Uncharacterized protein</fullName>
    </submittedName>
</protein>
<dbReference type="EMBL" id="BMGM01000002">
    <property type="protein sequence ID" value="GGE26747.1"/>
    <property type="molecule type" value="Genomic_DNA"/>
</dbReference>
<comment type="caution">
    <text evidence="1">The sequence shown here is derived from an EMBL/GenBank/DDBJ whole genome shotgun (WGS) entry which is preliminary data.</text>
</comment>
<gene>
    <name evidence="1" type="ORF">GCM10010832_04290</name>
</gene>
<sequence>MPIQDKSPYYGNPKFKEFNNSLSDFTPQQIRLVKNRGISIPKIPSDSIGLVYGLQLQKDILGNKIKSKPSLGAIEVE</sequence>
<keyword evidence="2" id="KW-1185">Reference proteome</keyword>